<protein>
    <submittedName>
        <fullName evidence="2">Uncharacterized protein</fullName>
    </submittedName>
</protein>
<keyword evidence="3" id="KW-1185">Reference proteome</keyword>
<accession>A0ABD0X769</accession>
<gene>
    <name evidence="2" type="ORF">UPYG_G00051480</name>
</gene>
<dbReference type="AlphaFoldDB" id="A0ABD0X769"/>
<evidence type="ECO:0000256" key="1">
    <source>
        <dbReference type="SAM" id="MobiDB-lite"/>
    </source>
</evidence>
<feature type="non-terminal residue" evidence="2">
    <location>
        <position position="1"/>
    </location>
</feature>
<evidence type="ECO:0000313" key="2">
    <source>
        <dbReference type="EMBL" id="KAL1004859.1"/>
    </source>
</evidence>
<dbReference type="Proteomes" id="UP001557470">
    <property type="component" value="Unassembled WGS sequence"/>
</dbReference>
<reference evidence="2 3" key="1">
    <citation type="submission" date="2024-06" db="EMBL/GenBank/DDBJ databases">
        <authorList>
            <person name="Pan Q."/>
            <person name="Wen M."/>
            <person name="Jouanno E."/>
            <person name="Zahm M."/>
            <person name="Klopp C."/>
            <person name="Cabau C."/>
            <person name="Louis A."/>
            <person name="Berthelot C."/>
            <person name="Parey E."/>
            <person name="Roest Crollius H."/>
            <person name="Montfort J."/>
            <person name="Robinson-Rechavi M."/>
            <person name="Bouchez O."/>
            <person name="Lampietro C."/>
            <person name="Lopez Roques C."/>
            <person name="Donnadieu C."/>
            <person name="Postlethwait J."/>
            <person name="Bobe J."/>
            <person name="Verreycken H."/>
            <person name="Guiguen Y."/>
        </authorList>
    </citation>
    <scope>NUCLEOTIDE SEQUENCE [LARGE SCALE GENOMIC DNA]</scope>
    <source>
        <strain evidence="2">Up_M1</strain>
        <tissue evidence="2">Testis</tissue>
    </source>
</reference>
<dbReference type="EMBL" id="JAGEUA010000002">
    <property type="protein sequence ID" value="KAL1004859.1"/>
    <property type="molecule type" value="Genomic_DNA"/>
</dbReference>
<feature type="region of interest" description="Disordered" evidence="1">
    <location>
        <begin position="1"/>
        <end position="26"/>
    </location>
</feature>
<comment type="caution">
    <text evidence="2">The sequence shown here is derived from an EMBL/GenBank/DDBJ whole genome shotgun (WGS) entry which is preliminary data.</text>
</comment>
<organism evidence="2 3">
    <name type="scientific">Umbra pygmaea</name>
    <name type="common">Eastern mudminnow</name>
    <dbReference type="NCBI Taxonomy" id="75934"/>
    <lineage>
        <taxon>Eukaryota</taxon>
        <taxon>Metazoa</taxon>
        <taxon>Chordata</taxon>
        <taxon>Craniata</taxon>
        <taxon>Vertebrata</taxon>
        <taxon>Euteleostomi</taxon>
        <taxon>Actinopterygii</taxon>
        <taxon>Neopterygii</taxon>
        <taxon>Teleostei</taxon>
        <taxon>Protacanthopterygii</taxon>
        <taxon>Esociformes</taxon>
        <taxon>Umbridae</taxon>
        <taxon>Umbra</taxon>
    </lineage>
</organism>
<proteinExistence type="predicted"/>
<name>A0ABD0X769_UMBPY</name>
<sequence>CSQPAGDSPAVKPNGRSQRGSPIELDVARTLEELPVLEAKLKEHLDLKKRDGGYHEEPGWFRRHGCGGPNF</sequence>
<evidence type="ECO:0000313" key="3">
    <source>
        <dbReference type="Proteomes" id="UP001557470"/>
    </source>
</evidence>